<name>M7XDJ6_TRIUA</name>
<evidence type="ECO:0000313" key="1">
    <source>
        <dbReference type="EMBL" id="EMS35698.1"/>
    </source>
</evidence>
<gene>
    <name evidence="1" type="ORF">TRIUR3_33459</name>
</gene>
<dbReference type="EMBL" id="KD498400">
    <property type="protein sequence ID" value="EMS35698.1"/>
    <property type="molecule type" value="Genomic_DNA"/>
</dbReference>
<protein>
    <submittedName>
        <fullName evidence="1">Uncharacterized protein</fullName>
    </submittedName>
</protein>
<accession>M7XDJ6</accession>
<reference evidence="1" key="1">
    <citation type="journal article" date="2013" name="Nature">
        <title>Draft genome of the wheat A-genome progenitor Triticum urartu.</title>
        <authorList>
            <person name="Ling H.Q."/>
            <person name="Zhao S."/>
            <person name="Liu D."/>
            <person name="Wang J."/>
            <person name="Sun H."/>
            <person name="Zhang C."/>
            <person name="Fan H."/>
            <person name="Li D."/>
            <person name="Dong L."/>
            <person name="Tao Y."/>
            <person name="Gao C."/>
            <person name="Wu H."/>
            <person name="Li Y."/>
            <person name="Cui Y."/>
            <person name="Guo X."/>
            <person name="Zheng S."/>
            <person name="Wang B."/>
            <person name="Yu K."/>
            <person name="Liang Q."/>
            <person name="Yang W."/>
            <person name="Lou X."/>
            <person name="Chen J."/>
            <person name="Feng M."/>
            <person name="Jian J."/>
            <person name="Zhang X."/>
            <person name="Luo G."/>
            <person name="Jiang Y."/>
            <person name="Liu J."/>
            <person name="Wang Z."/>
            <person name="Sha Y."/>
            <person name="Zhang B."/>
            <person name="Wu H."/>
            <person name="Tang D."/>
            <person name="Shen Q."/>
            <person name="Xue P."/>
            <person name="Zou S."/>
            <person name="Wang X."/>
            <person name="Liu X."/>
            <person name="Wang F."/>
            <person name="Yang Y."/>
            <person name="An X."/>
            <person name="Dong Z."/>
            <person name="Zhang K."/>
            <person name="Zhang X."/>
            <person name="Luo M.C."/>
            <person name="Dvorak J."/>
            <person name="Tong Y."/>
            <person name="Wang J."/>
            <person name="Yang H."/>
            <person name="Li Z."/>
            <person name="Wang D."/>
            <person name="Zhang A."/>
            <person name="Wang J."/>
        </authorList>
    </citation>
    <scope>NUCLEOTIDE SEQUENCE</scope>
</reference>
<sequence>MCPFGVTPFLCFDVVLCPTETLDDDAHKIMTKVEQRNVLEYRVIKDTMNRRSVRPSWGLLLPHQDDAIEGASDQGDAMETACALLLSHQNDAMEEDKGFIVRVSLRPMRRGAVRHWLQNNHGELLTYIGLPCGRLHVNCLITEPLILCFMSIAS</sequence>
<proteinExistence type="predicted"/>
<dbReference type="AlphaFoldDB" id="M7XDJ6"/>
<organism evidence="1">
    <name type="scientific">Triticum urartu</name>
    <name type="common">Red wild einkorn</name>
    <name type="synonym">Crithodium urartu</name>
    <dbReference type="NCBI Taxonomy" id="4572"/>
    <lineage>
        <taxon>Eukaryota</taxon>
        <taxon>Viridiplantae</taxon>
        <taxon>Streptophyta</taxon>
        <taxon>Embryophyta</taxon>
        <taxon>Tracheophyta</taxon>
        <taxon>Spermatophyta</taxon>
        <taxon>Magnoliopsida</taxon>
        <taxon>Liliopsida</taxon>
        <taxon>Poales</taxon>
        <taxon>Poaceae</taxon>
        <taxon>BOP clade</taxon>
        <taxon>Pooideae</taxon>
        <taxon>Triticodae</taxon>
        <taxon>Triticeae</taxon>
        <taxon>Triticinae</taxon>
        <taxon>Triticum</taxon>
    </lineage>
</organism>